<sequence length="48" mass="4584">MPDAAGPGPEALVRVVPSGVRAGSRPEADGPALVASSVTGSSRGGPRS</sequence>
<dbReference type="EMBL" id="JACHNB010000001">
    <property type="protein sequence ID" value="MBB4740648.1"/>
    <property type="molecule type" value="Genomic_DNA"/>
</dbReference>
<name>A0A7W7GYI1_9ACTN</name>
<keyword evidence="3" id="KW-1185">Reference proteome</keyword>
<gene>
    <name evidence="2" type="ORF">BJY16_004107</name>
</gene>
<dbReference type="Proteomes" id="UP000546162">
    <property type="component" value="Unassembled WGS sequence"/>
</dbReference>
<organism evidence="2 3">
    <name type="scientific">Actinoplanes octamycinicus</name>
    <dbReference type="NCBI Taxonomy" id="135948"/>
    <lineage>
        <taxon>Bacteria</taxon>
        <taxon>Bacillati</taxon>
        <taxon>Actinomycetota</taxon>
        <taxon>Actinomycetes</taxon>
        <taxon>Micromonosporales</taxon>
        <taxon>Micromonosporaceae</taxon>
        <taxon>Actinoplanes</taxon>
    </lineage>
</organism>
<protein>
    <submittedName>
        <fullName evidence="2">Uncharacterized protein</fullName>
    </submittedName>
</protein>
<comment type="caution">
    <text evidence="2">The sequence shown here is derived from an EMBL/GenBank/DDBJ whole genome shotgun (WGS) entry which is preliminary data.</text>
</comment>
<dbReference type="AlphaFoldDB" id="A0A7W7GYI1"/>
<evidence type="ECO:0000256" key="1">
    <source>
        <dbReference type="SAM" id="MobiDB-lite"/>
    </source>
</evidence>
<evidence type="ECO:0000313" key="2">
    <source>
        <dbReference type="EMBL" id="MBB4740648.1"/>
    </source>
</evidence>
<proteinExistence type="predicted"/>
<accession>A0A7W7GYI1</accession>
<evidence type="ECO:0000313" key="3">
    <source>
        <dbReference type="Proteomes" id="UP000546162"/>
    </source>
</evidence>
<feature type="region of interest" description="Disordered" evidence="1">
    <location>
        <begin position="19"/>
        <end position="48"/>
    </location>
</feature>
<reference evidence="2 3" key="1">
    <citation type="submission" date="2020-08" db="EMBL/GenBank/DDBJ databases">
        <title>Sequencing the genomes of 1000 actinobacteria strains.</title>
        <authorList>
            <person name="Klenk H.-P."/>
        </authorList>
    </citation>
    <scope>NUCLEOTIDE SEQUENCE [LARGE SCALE GENOMIC DNA]</scope>
    <source>
        <strain evidence="2 3">DSM 45809</strain>
    </source>
</reference>